<organism evidence="7 8">
    <name type="scientific">Salisediminibacterium halotolerans</name>
    <dbReference type="NCBI Taxonomy" id="517425"/>
    <lineage>
        <taxon>Bacteria</taxon>
        <taxon>Bacillati</taxon>
        <taxon>Bacillota</taxon>
        <taxon>Bacilli</taxon>
        <taxon>Bacillales</taxon>
        <taxon>Bacillaceae</taxon>
        <taxon>Salisediminibacterium</taxon>
    </lineage>
</organism>
<feature type="domain" description="Thioredoxin" evidence="6">
    <location>
        <begin position="14"/>
        <end position="208"/>
    </location>
</feature>
<keyword evidence="2 3" id="KW-0186">Copper</keyword>
<name>A0A1H9VEY7_9BACI</name>
<protein>
    <submittedName>
        <fullName evidence="7">Protein SCO1/2</fullName>
    </submittedName>
</protein>
<dbReference type="PANTHER" id="PTHR12151">
    <property type="entry name" value="ELECTRON TRANSPORT PROTIN SCO1/SENC FAMILY MEMBER"/>
    <property type="match status" value="1"/>
</dbReference>
<feature type="binding site" evidence="3">
    <location>
        <position position="171"/>
    </location>
    <ligand>
        <name>Cu cation</name>
        <dbReference type="ChEBI" id="CHEBI:23378"/>
    </ligand>
</feature>
<reference evidence="8" key="1">
    <citation type="submission" date="2016-10" db="EMBL/GenBank/DDBJ databases">
        <authorList>
            <person name="de Groot N.N."/>
        </authorList>
    </citation>
    <scope>NUCLEOTIDE SEQUENCE [LARGE SCALE GENOMIC DNA]</scope>
    <source>
        <strain evidence="8">10nlg</strain>
    </source>
</reference>
<dbReference type="RefSeq" id="WP_245729834.1">
    <property type="nucleotide sequence ID" value="NZ_FOGV01000020.1"/>
</dbReference>
<feature type="signal peptide" evidence="5">
    <location>
        <begin position="1"/>
        <end position="22"/>
    </location>
</feature>
<dbReference type="InterPro" id="IPR036249">
    <property type="entry name" value="Thioredoxin-like_sf"/>
</dbReference>
<evidence type="ECO:0000256" key="5">
    <source>
        <dbReference type="SAM" id="SignalP"/>
    </source>
</evidence>
<evidence type="ECO:0000259" key="6">
    <source>
        <dbReference type="PROSITE" id="PS51352"/>
    </source>
</evidence>
<keyword evidence="4" id="KW-1015">Disulfide bond</keyword>
<evidence type="ECO:0000256" key="2">
    <source>
        <dbReference type="ARBA" id="ARBA00023008"/>
    </source>
</evidence>
<keyword evidence="3" id="KW-0479">Metal-binding</keyword>
<dbReference type="STRING" id="1464123.SAMN05444126_12027"/>
<evidence type="ECO:0000313" key="7">
    <source>
        <dbReference type="EMBL" id="SES20202.1"/>
    </source>
</evidence>
<comment type="similarity">
    <text evidence="1">Belongs to the SCO1/2 family.</text>
</comment>
<evidence type="ECO:0000256" key="4">
    <source>
        <dbReference type="PIRSR" id="PIRSR603782-2"/>
    </source>
</evidence>
<dbReference type="CDD" id="cd02968">
    <property type="entry name" value="SCO"/>
    <property type="match status" value="1"/>
</dbReference>
<dbReference type="InterPro" id="IPR003782">
    <property type="entry name" value="SCO1/SenC"/>
</dbReference>
<dbReference type="AlphaFoldDB" id="A0A1H9VEY7"/>
<dbReference type="PROSITE" id="PS51257">
    <property type="entry name" value="PROKAR_LIPOPROTEIN"/>
    <property type="match status" value="1"/>
</dbReference>
<dbReference type="PANTHER" id="PTHR12151:SF25">
    <property type="entry name" value="LINALOOL DEHYDRATASE_ISOMERASE DOMAIN-CONTAINING PROTEIN"/>
    <property type="match status" value="1"/>
</dbReference>
<evidence type="ECO:0000313" key="8">
    <source>
        <dbReference type="Proteomes" id="UP000199318"/>
    </source>
</evidence>
<dbReference type="InterPro" id="IPR013766">
    <property type="entry name" value="Thioredoxin_domain"/>
</dbReference>
<feature type="chain" id="PRO_5039411555" evidence="5">
    <location>
        <begin position="23"/>
        <end position="209"/>
    </location>
</feature>
<evidence type="ECO:0000256" key="1">
    <source>
        <dbReference type="ARBA" id="ARBA00010996"/>
    </source>
</evidence>
<comment type="caution">
    <text evidence="7">The sequence shown here is derived from an EMBL/GenBank/DDBJ whole genome shotgun (WGS) entry which is preliminary data.</text>
</comment>
<keyword evidence="5" id="KW-0732">Signal</keyword>
<dbReference type="Gene3D" id="3.40.30.10">
    <property type="entry name" value="Glutaredoxin"/>
    <property type="match status" value="1"/>
</dbReference>
<dbReference type="Pfam" id="PF02630">
    <property type="entry name" value="SCO1-SenC"/>
    <property type="match status" value="1"/>
</dbReference>
<keyword evidence="8" id="KW-1185">Reference proteome</keyword>
<sequence length="209" mass="23986">MWKRTILAFLLLLIAAVGTACSFLYEDVSESGEAETVIDVSESEEDWEMIDFEAVNEEDEAITNEYYEGEWWVAKTIFTRCPTVCMTMTPNMVELQNELDSENVDIEIVSFTVDPEFDTPEQLKDYGESYQADFSNWNFLTGYSDEFIRELVLESFKAQIQEIPEQSDIMHPTRFYLVDPDGQIVRMYSGEDSFDLDATVNDIAEVTGS</sequence>
<proteinExistence type="inferred from homology"/>
<dbReference type="Proteomes" id="UP000199318">
    <property type="component" value="Unassembled WGS sequence"/>
</dbReference>
<dbReference type="SUPFAM" id="SSF52833">
    <property type="entry name" value="Thioredoxin-like"/>
    <property type="match status" value="1"/>
</dbReference>
<feature type="binding site" evidence="3">
    <location>
        <position position="81"/>
    </location>
    <ligand>
        <name>Cu cation</name>
        <dbReference type="ChEBI" id="CHEBI:23378"/>
    </ligand>
</feature>
<dbReference type="GO" id="GO:0046872">
    <property type="term" value="F:metal ion binding"/>
    <property type="evidence" value="ECO:0007669"/>
    <property type="project" value="UniProtKB-KW"/>
</dbReference>
<dbReference type="EMBL" id="FOGV01000020">
    <property type="protein sequence ID" value="SES20202.1"/>
    <property type="molecule type" value="Genomic_DNA"/>
</dbReference>
<dbReference type="PROSITE" id="PS51352">
    <property type="entry name" value="THIOREDOXIN_2"/>
    <property type="match status" value="1"/>
</dbReference>
<feature type="binding site" evidence="3">
    <location>
        <position position="85"/>
    </location>
    <ligand>
        <name>Cu cation</name>
        <dbReference type="ChEBI" id="CHEBI:23378"/>
    </ligand>
</feature>
<accession>A0A1H9VEY7</accession>
<evidence type="ECO:0000256" key="3">
    <source>
        <dbReference type="PIRSR" id="PIRSR603782-1"/>
    </source>
</evidence>
<feature type="disulfide bond" description="Redox-active" evidence="4">
    <location>
        <begin position="81"/>
        <end position="85"/>
    </location>
</feature>
<gene>
    <name evidence="7" type="ORF">SAMN05444126_12027</name>
</gene>